<evidence type="ECO:0000313" key="4">
    <source>
        <dbReference type="Proteomes" id="UP001165289"/>
    </source>
</evidence>
<dbReference type="SUPFAM" id="SSF53474">
    <property type="entry name" value="alpha/beta-Hydrolases"/>
    <property type="match status" value="1"/>
</dbReference>
<organism evidence="3 4">
    <name type="scientific">Oopsacas minuta</name>
    <dbReference type="NCBI Taxonomy" id="111878"/>
    <lineage>
        <taxon>Eukaryota</taxon>
        <taxon>Metazoa</taxon>
        <taxon>Porifera</taxon>
        <taxon>Hexactinellida</taxon>
        <taxon>Hexasterophora</taxon>
        <taxon>Lyssacinosida</taxon>
        <taxon>Leucopsacidae</taxon>
        <taxon>Oopsacas</taxon>
    </lineage>
</organism>
<sequence length="322" mass="35807">MSEMNESEILPIPDTSPKTTTNTISIEDEAVQKPQAESAPSNIKVGNILNADGLNIVTRCWQPKDTVNIRAILFISHGLAEHAARYDPLAKAFTEVGIMVFAHDHVGHGRSDGERAQILDFLIFSRDVIQHVTTIRNEYPNIPLFLFGHSMGSLIAVDVILQKQELFKGLLLSGMCLKPDPNMIGPTTIFFGKIVAWLAPSIKIKKLDPVGVSRDENEVRKYAEDPLNYTEGIKAGMGASIITRGEAVLPRLGEIHLPTLVFHGGDDTFTFVGNSHLVFNAIQSEDKQIKIWPAARHELHNEIEPDRTQIIQSYVTFIQERI</sequence>
<dbReference type="Gene3D" id="3.40.50.1820">
    <property type="entry name" value="alpha/beta hydrolase"/>
    <property type="match status" value="1"/>
</dbReference>
<name>A0AAV7JNE7_9METZ</name>
<keyword evidence="4" id="KW-1185">Reference proteome</keyword>
<dbReference type="EMBL" id="JAKMXF010000317">
    <property type="protein sequence ID" value="KAI6649916.1"/>
    <property type="molecule type" value="Genomic_DNA"/>
</dbReference>
<dbReference type="Pfam" id="PF12146">
    <property type="entry name" value="Hydrolase_4"/>
    <property type="match status" value="1"/>
</dbReference>
<dbReference type="InterPro" id="IPR022742">
    <property type="entry name" value="Hydrolase_4"/>
</dbReference>
<dbReference type="PRINTS" id="PR00111">
    <property type="entry name" value="ABHYDROLASE"/>
</dbReference>
<reference evidence="3 4" key="1">
    <citation type="journal article" date="2023" name="BMC Biol.">
        <title>The compact genome of the sponge Oopsacas minuta (Hexactinellida) is lacking key metazoan core genes.</title>
        <authorList>
            <person name="Santini S."/>
            <person name="Schenkelaars Q."/>
            <person name="Jourda C."/>
            <person name="Duchesne M."/>
            <person name="Belahbib H."/>
            <person name="Rocher C."/>
            <person name="Selva M."/>
            <person name="Riesgo A."/>
            <person name="Vervoort M."/>
            <person name="Leys S.P."/>
            <person name="Kodjabachian L."/>
            <person name="Le Bivic A."/>
            <person name="Borchiellini C."/>
            <person name="Claverie J.M."/>
            <person name="Renard E."/>
        </authorList>
    </citation>
    <scope>NUCLEOTIDE SEQUENCE [LARGE SCALE GENOMIC DNA]</scope>
    <source>
        <strain evidence="3">SPO-2</strain>
    </source>
</reference>
<dbReference type="PANTHER" id="PTHR11614">
    <property type="entry name" value="PHOSPHOLIPASE-RELATED"/>
    <property type="match status" value="1"/>
</dbReference>
<dbReference type="InterPro" id="IPR029058">
    <property type="entry name" value="AB_hydrolase_fold"/>
</dbReference>
<dbReference type="InterPro" id="IPR051044">
    <property type="entry name" value="MAG_DAG_Lipase"/>
</dbReference>
<accession>A0AAV7JNE7</accession>
<evidence type="ECO:0000313" key="3">
    <source>
        <dbReference type="EMBL" id="KAI6649916.1"/>
    </source>
</evidence>
<protein>
    <submittedName>
        <fullName evidence="3">Monoglyceride lipase isoform X1</fullName>
    </submittedName>
</protein>
<dbReference type="Proteomes" id="UP001165289">
    <property type="component" value="Unassembled WGS sequence"/>
</dbReference>
<evidence type="ECO:0000256" key="1">
    <source>
        <dbReference type="SAM" id="MobiDB-lite"/>
    </source>
</evidence>
<dbReference type="AlphaFoldDB" id="A0AAV7JNE7"/>
<comment type="caution">
    <text evidence="3">The sequence shown here is derived from an EMBL/GenBank/DDBJ whole genome shotgun (WGS) entry which is preliminary data.</text>
</comment>
<dbReference type="InterPro" id="IPR000073">
    <property type="entry name" value="AB_hydrolase_1"/>
</dbReference>
<proteinExistence type="predicted"/>
<gene>
    <name evidence="3" type="ORF">LOD99_6465</name>
</gene>
<dbReference type="FunFam" id="3.40.50.1820:FF:000117">
    <property type="entry name" value="Monoglyceride lipase, putative"/>
    <property type="match status" value="1"/>
</dbReference>
<feature type="domain" description="Serine aminopeptidase S33" evidence="2">
    <location>
        <begin position="69"/>
        <end position="303"/>
    </location>
</feature>
<feature type="region of interest" description="Disordered" evidence="1">
    <location>
        <begin position="1"/>
        <end position="21"/>
    </location>
</feature>
<evidence type="ECO:0000259" key="2">
    <source>
        <dbReference type="Pfam" id="PF12146"/>
    </source>
</evidence>